<evidence type="ECO:0000313" key="2">
    <source>
        <dbReference type="Proteomes" id="UP001054252"/>
    </source>
</evidence>
<name>A0AAV5LYR8_9ROSI</name>
<protein>
    <submittedName>
        <fullName evidence="1">Uncharacterized protein</fullName>
    </submittedName>
</protein>
<reference evidence="1 2" key="1">
    <citation type="journal article" date="2021" name="Commun. Biol.">
        <title>The genome of Shorea leprosula (Dipterocarpaceae) highlights the ecological relevance of drought in aseasonal tropical rainforests.</title>
        <authorList>
            <person name="Ng K.K.S."/>
            <person name="Kobayashi M.J."/>
            <person name="Fawcett J.A."/>
            <person name="Hatakeyama M."/>
            <person name="Paape T."/>
            <person name="Ng C.H."/>
            <person name="Ang C.C."/>
            <person name="Tnah L.H."/>
            <person name="Lee C.T."/>
            <person name="Nishiyama T."/>
            <person name="Sese J."/>
            <person name="O'Brien M.J."/>
            <person name="Copetti D."/>
            <person name="Mohd Noor M.I."/>
            <person name="Ong R.C."/>
            <person name="Putra M."/>
            <person name="Sireger I.Z."/>
            <person name="Indrioko S."/>
            <person name="Kosugi Y."/>
            <person name="Izuno A."/>
            <person name="Isagi Y."/>
            <person name="Lee S.L."/>
            <person name="Shimizu K.K."/>
        </authorList>
    </citation>
    <scope>NUCLEOTIDE SEQUENCE [LARGE SCALE GENOMIC DNA]</scope>
    <source>
        <strain evidence="1">214</strain>
    </source>
</reference>
<accession>A0AAV5LYR8</accession>
<sequence>MAEDELGSMFNRIQIAKNEDGILPLHMVRKQDDATVDKFQASLTPEQYDFSTNPFWVRIFDVPVGLHSKETGFLIGSSLGRVLEVDEAEFENSWCPDDFDALDEAFCKNTQFVAGDKDIADTEHFENGKIQSVNTMPLYGGQVEGGNNVSVHVEGANNENGTTDLVDIPLSQQVEDMINHRGKGKIAKANKGCCKRLDHAVVSTLRTENNTQNKCRSCLTPMEEERALKVLADNIGVALAQLAKAAQGASRNVSVGDFLTANDQNLTWQSSSGDFELVSPCSGPTYRLLLAIWFAKIPEKTIVRSANGDNLVEIESKVKLTSSGLVLTARAPSGLELLWTNSTHDSTGGVSHAAMLDIGNCHRKQEFRQHMGELPQSNRHHLAKTRTRLKHLINLFCNKLQEGEISTPWFGIDLQQPSVYLDQEIEWRFLSKDTLLGSGPCGYDRICQHDQDGGAVCQCPFGFSFLDAKNQHFGCKLDYQSYQKDCNKDGAILEEPELNNGIGNCWKKKVPLSNG</sequence>
<dbReference type="AlphaFoldDB" id="A0AAV5LYR8"/>
<organism evidence="1 2">
    <name type="scientific">Rubroshorea leprosula</name>
    <dbReference type="NCBI Taxonomy" id="152421"/>
    <lineage>
        <taxon>Eukaryota</taxon>
        <taxon>Viridiplantae</taxon>
        <taxon>Streptophyta</taxon>
        <taxon>Embryophyta</taxon>
        <taxon>Tracheophyta</taxon>
        <taxon>Spermatophyta</taxon>
        <taxon>Magnoliopsida</taxon>
        <taxon>eudicotyledons</taxon>
        <taxon>Gunneridae</taxon>
        <taxon>Pentapetalae</taxon>
        <taxon>rosids</taxon>
        <taxon>malvids</taxon>
        <taxon>Malvales</taxon>
        <taxon>Dipterocarpaceae</taxon>
        <taxon>Rubroshorea</taxon>
    </lineage>
</organism>
<comment type="caution">
    <text evidence="1">The sequence shown here is derived from an EMBL/GenBank/DDBJ whole genome shotgun (WGS) entry which is preliminary data.</text>
</comment>
<dbReference type="EMBL" id="BPVZ01000160">
    <property type="protein sequence ID" value="GKV42679.1"/>
    <property type="molecule type" value="Genomic_DNA"/>
</dbReference>
<gene>
    <name evidence="1" type="ORF">SLEP1_g50059</name>
</gene>
<evidence type="ECO:0000313" key="1">
    <source>
        <dbReference type="EMBL" id="GKV42679.1"/>
    </source>
</evidence>
<dbReference type="Proteomes" id="UP001054252">
    <property type="component" value="Unassembled WGS sequence"/>
</dbReference>
<keyword evidence="2" id="KW-1185">Reference proteome</keyword>
<proteinExistence type="predicted"/>